<evidence type="ECO:0000313" key="4">
    <source>
        <dbReference type="EMBL" id="CAK9882138.1"/>
    </source>
</evidence>
<dbReference type="InterPro" id="IPR002885">
    <property type="entry name" value="PPR_rpt"/>
</dbReference>
<dbReference type="InterPro" id="IPR046960">
    <property type="entry name" value="PPR_At4g14850-like_plant"/>
</dbReference>
<dbReference type="Pfam" id="PF14432">
    <property type="entry name" value="DYW_deaminase"/>
    <property type="match status" value="1"/>
</dbReference>
<organism evidence="4 5">
    <name type="scientific">Sphagnum jensenii</name>
    <dbReference type="NCBI Taxonomy" id="128206"/>
    <lineage>
        <taxon>Eukaryota</taxon>
        <taxon>Viridiplantae</taxon>
        <taxon>Streptophyta</taxon>
        <taxon>Embryophyta</taxon>
        <taxon>Bryophyta</taxon>
        <taxon>Sphagnophytina</taxon>
        <taxon>Sphagnopsida</taxon>
        <taxon>Sphagnales</taxon>
        <taxon>Sphagnaceae</taxon>
        <taxon>Sphagnum</taxon>
    </lineage>
</organism>
<dbReference type="Gene3D" id="1.25.40.10">
    <property type="entry name" value="Tetratricopeptide repeat domain"/>
    <property type="match status" value="1"/>
</dbReference>
<evidence type="ECO:0000256" key="2">
    <source>
        <dbReference type="PROSITE-ProRule" id="PRU00708"/>
    </source>
</evidence>
<reference evidence="4" key="1">
    <citation type="submission" date="2024-03" db="EMBL/GenBank/DDBJ databases">
        <authorList>
            <consortium name="ELIXIR-Norway"/>
            <consortium name="Elixir Norway"/>
        </authorList>
    </citation>
    <scope>NUCLEOTIDE SEQUENCE</scope>
</reference>
<evidence type="ECO:0000259" key="3">
    <source>
        <dbReference type="Pfam" id="PF14432"/>
    </source>
</evidence>
<evidence type="ECO:0000256" key="1">
    <source>
        <dbReference type="ARBA" id="ARBA00022737"/>
    </source>
</evidence>
<dbReference type="Proteomes" id="UP001497522">
    <property type="component" value="Chromosome 8"/>
</dbReference>
<dbReference type="PROSITE" id="PS51375">
    <property type="entry name" value="PPR"/>
    <property type="match status" value="1"/>
</dbReference>
<gene>
    <name evidence="4" type="ORF">CSSPJE1EN2_LOCUS23494</name>
</gene>
<feature type="repeat" description="PPR" evidence="2">
    <location>
        <begin position="77"/>
        <end position="111"/>
    </location>
</feature>
<keyword evidence="5" id="KW-1185">Reference proteome</keyword>
<accession>A0ABP1C179</accession>
<sequence>MRKLLDCLCCPCSYLLLTNGFFGLQARESLHPDPVTFVGMLKACAGVLAFEESKCAHQHIIHSGCKFDSIQTHYEYDGFVGNNLVDMYAKCGSMADAWRLFSKMHSHNENSTNQVLELDLGNSAGCAMLSNIYALAGKWDLSANVQWQRLQWSVKNNQHTAGTPICIFKNLQICRDCHTSTKFISNIVKREIIVRDTNQF</sequence>
<keyword evidence="1" id="KW-0677">Repeat</keyword>
<dbReference type="InterPro" id="IPR032867">
    <property type="entry name" value="DYW_dom"/>
</dbReference>
<evidence type="ECO:0000313" key="5">
    <source>
        <dbReference type="Proteomes" id="UP001497522"/>
    </source>
</evidence>
<dbReference type="InterPro" id="IPR011990">
    <property type="entry name" value="TPR-like_helical_dom_sf"/>
</dbReference>
<protein>
    <recommendedName>
        <fullName evidence="3">DYW domain-containing protein</fullName>
    </recommendedName>
</protein>
<feature type="domain" description="DYW" evidence="3">
    <location>
        <begin position="159"/>
        <end position="200"/>
    </location>
</feature>
<dbReference type="EMBL" id="OZ023709">
    <property type="protein sequence ID" value="CAK9882138.1"/>
    <property type="molecule type" value="Genomic_DNA"/>
</dbReference>
<dbReference type="PANTHER" id="PTHR47926">
    <property type="entry name" value="PENTATRICOPEPTIDE REPEAT-CONTAINING PROTEIN"/>
    <property type="match status" value="1"/>
</dbReference>
<proteinExistence type="predicted"/>
<name>A0ABP1C179_9BRYO</name>